<comment type="catalytic activity">
    <reaction evidence="9">
        <text>di-trans,octa-cis-undecaprenyl diphosphate + H2O = di-trans,octa-cis-undecaprenyl phosphate + phosphate + H(+)</text>
        <dbReference type="Rhea" id="RHEA:28094"/>
        <dbReference type="ChEBI" id="CHEBI:15377"/>
        <dbReference type="ChEBI" id="CHEBI:15378"/>
        <dbReference type="ChEBI" id="CHEBI:43474"/>
        <dbReference type="ChEBI" id="CHEBI:58405"/>
        <dbReference type="ChEBI" id="CHEBI:60392"/>
        <dbReference type="EC" id="3.6.1.27"/>
    </reaction>
</comment>
<protein>
    <recommendedName>
        <fullName evidence="2">undecaprenyl-diphosphate phosphatase</fullName>
        <ecNumber evidence="2">3.6.1.27</ecNumber>
    </recommendedName>
    <alternativeName>
        <fullName evidence="8">Undecaprenyl pyrophosphate phosphatase</fullName>
    </alternativeName>
</protein>
<keyword evidence="5" id="KW-0378">Hydrolase</keyword>
<dbReference type="PANTHER" id="PTHR14969:SF62">
    <property type="entry name" value="DECAPRENYLPHOSPHORYL-5-PHOSPHORIBOSE PHOSPHATASE RV3807C-RELATED"/>
    <property type="match status" value="1"/>
</dbReference>
<comment type="caution">
    <text evidence="12">The sequence shown here is derived from an EMBL/GenBank/DDBJ whole genome shotgun (WGS) entry which is preliminary data.</text>
</comment>
<keyword evidence="7 10" id="KW-0472">Membrane</keyword>
<evidence type="ECO:0000256" key="5">
    <source>
        <dbReference type="ARBA" id="ARBA00022801"/>
    </source>
</evidence>
<keyword evidence="3" id="KW-1003">Cell membrane</keyword>
<reference evidence="12 13" key="1">
    <citation type="submission" date="2015-06" db="EMBL/GenBank/DDBJ databases">
        <title>Marinobacter subterrani, a genetically tractable neutrophilic iron-oxidizing strain isolated from the Soudan Iron Mine.</title>
        <authorList>
            <person name="Bonis B.M."/>
            <person name="Gralnick J.A."/>
        </authorList>
    </citation>
    <scope>NUCLEOTIDE SEQUENCE [LARGE SCALE GENOMIC DNA]</scope>
    <source>
        <strain evidence="12 13">JG233</strain>
    </source>
</reference>
<dbReference type="InterPro" id="IPR036938">
    <property type="entry name" value="PAP2/HPO_sf"/>
</dbReference>
<evidence type="ECO:0000256" key="9">
    <source>
        <dbReference type="ARBA" id="ARBA00047594"/>
    </source>
</evidence>
<dbReference type="GO" id="GO:0050380">
    <property type="term" value="F:undecaprenyl-diphosphatase activity"/>
    <property type="evidence" value="ECO:0007669"/>
    <property type="project" value="UniProtKB-EC"/>
</dbReference>
<evidence type="ECO:0000256" key="4">
    <source>
        <dbReference type="ARBA" id="ARBA00022692"/>
    </source>
</evidence>
<dbReference type="SUPFAM" id="SSF48317">
    <property type="entry name" value="Acid phosphatase/Vanadium-dependent haloperoxidase"/>
    <property type="match status" value="1"/>
</dbReference>
<evidence type="ECO:0000256" key="10">
    <source>
        <dbReference type="SAM" id="Phobius"/>
    </source>
</evidence>
<dbReference type="RefSeq" id="WP_048495350.1">
    <property type="nucleotide sequence ID" value="NZ_JADQCF010000001.1"/>
</dbReference>
<dbReference type="Pfam" id="PF01569">
    <property type="entry name" value="PAP2"/>
    <property type="match status" value="1"/>
</dbReference>
<dbReference type="PATRIC" id="fig|1658765.3.peg.1416"/>
<dbReference type="SMART" id="SM00014">
    <property type="entry name" value="acidPPc"/>
    <property type="match status" value="1"/>
</dbReference>
<evidence type="ECO:0000313" key="13">
    <source>
        <dbReference type="Proteomes" id="UP000036102"/>
    </source>
</evidence>
<evidence type="ECO:0000256" key="1">
    <source>
        <dbReference type="ARBA" id="ARBA00004651"/>
    </source>
</evidence>
<name>A0A0J7J9V0_9GAMM</name>
<keyword evidence="4 10" id="KW-0812">Transmembrane</keyword>
<feature type="transmembrane region" description="Helical" evidence="10">
    <location>
        <begin position="40"/>
        <end position="61"/>
    </location>
</feature>
<feature type="transmembrane region" description="Helical" evidence="10">
    <location>
        <begin position="162"/>
        <end position="188"/>
    </location>
</feature>
<gene>
    <name evidence="12" type="ORF">Msub_11422</name>
</gene>
<evidence type="ECO:0000256" key="7">
    <source>
        <dbReference type="ARBA" id="ARBA00023136"/>
    </source>
</evidence>
<evidence type="ECO:0000259" key="11">
    <source>
        <dbReference type="SMART" id="SM00014"/>
    </source>
</evidence>
<sequence>MSSTSKASRFFDLADQREYAFCQSINRAVRFRAALGYLRLTSRLGDGWFWYALILVIPLIYPVSGPGLALLMALTGLSCTLAYKLLKRWLIRERPFISFPAINCGTPPLDRYSFPSGHTLHAACFQVMLALAEPVLALAVLPFTLSVAASRVILGLHYPSDVLAGALIGGLMGYAAMALAYSDFVLLFGGAA</sequence>
<dbReference type="OrthoDB" id="9780507at2"/>
<dbReference type="GO" id="GO:0005886">
    <property type="term" value="C:plasma membrane"/>
    <property type="evidence" value="ECO:0007669"/>
    <property type="project" value="UniProtKB-SubCell"/>
</dbReference>
<keyword evidence="13" id="KW-1185">Reference proteome</keyword>
<dbReference type="STRING" id="1658765.Msub_11422"/>
<evidence type="ECO:0000256" key="2">
    <source>
        <dbReference type="ARBA" id="ARBA00012374"/>
    </source>
</evidence>
<dbReference type="EC" id="3.6.1.27" evidence="2"/>
<accession>A0A0J7J9V0</accession>
<evidence type="ECO:0000256" key="3">
    <source>
        <dbReference type="ARBA" id="ARBA00022475"/>
    </source>
</evidence>
<organism evidence="12 13">
    <name type="scientific">Marinobacter subterrani</name>
    <dbReference type="NCBI Taxonomy" id="1658765"/>
    <lineage>
        <taxon>Bacteria</taxon>
        <taxon>Pseudomonadati</taxon>
        <taxon>Pseudomonadota</taxon>
        <taxon>Gammaproteobacteria</taxon>
        <taxon>Pseudomonadales</taxon>
        <taxon>Marinobacteraceae</taxon>
        <taxon>Marinobacter</taxon>
    </lineage>
</organism>
<dbReference type="Gene3D" id="1.20.144.10">
    <property type="entry name" value="Phosphatidic acid phosphatase type 2/haloperoxidase"/>
    <property type="match status" value="1"/>
</dbReference>
<feature type="domain" description="Phosphatidic acid phosphatase type 2/haloperoxidase" evidence="11">
    <location>
        <begin position="68"/>
        <end position="177"/>
    </location>
</feature>
<evidence type="ECO:0000256" key="8">
    <source>
        <dbReference type="ARBA" id="ARBA00032707"/>
    </source>
</evidence>
<comment type="subcellular location">
    <subcellularLocation>
        <location evidence="1">Cell membrane</location>
        <topology evidence="1">Multi-pass membrane protein</topology>
    </subcellularLocation>
</comment>
<dbReference type="Proteomes" id="UP000036102">
    <property type="component" value="Unassembled WGS sequence"/>
</dbReference>
<dbReference type="EMBL" id="LFBU01000001">
    <property type="protein sequence ID" value="KMQ75223.1"/>
    <property type="molecule type" value="Genomic_DNA"/>
</dbReference>
<dbReference type="AlphaFoldDB" id="A0A0J7J9V0"/>
<evidence type="ECO:0000256" key="6">
    <source>
        <dbReference type="ARBA" id="ARBA00022989"/>
    </source>
</evidence>
<evidence type="ECO:0000313" key="12">
    <source>
        <dbReference type="EMBL" id="KMQ75223.1"/>
    </source>
</evidence>
<proteinExistence type="predicted"/>
<dbReference type="InterPro" id="IPR000326">
    <property type="entry name" value="PAP2/HPO"/>
</dbReference>
<feature type="transmembrane region" description="Helical" evidence="10">
    <location>
        <begin position="135"/>
        <end position="156"/>
    </location>
</feature>
<keyword evidence="6 10" id="KW-1133">Transmembrane helix</keyword>
<dbReference type="CDD" id="cd01610">
    <property type="entry name" value="PAP2_like"/>
    <property type="match status" value="1"/>
</dbReference>
<dbReference type="PANTHER" id="PTHR14969">
    <property type="entry name" value="SPHINGOSINE-1-PHOSPHATE PHOSPHOHYDROLASE"/>
    <property type="match status" value="1"/>
</dbReference>